<feature type="transmembrane region" description="Helical" evidence="2">
    <location>
        <begin position="195"/>
        <end position="214"/>
    </location>
</feature>
<evidence type="ECO:0000256" key="2">
    <source>
        <dbReference type="SAM" id="Phobius"/>
    </source>
</evidence>
<keyword evidence="2" id="KW-1133">Transmembrane helix</keyword>
<feature type="compositionally biased region" description="Low complexity" evidence="1">
    <location>
        <begin position="552"/>
        <end position="563"/>
    </location>
</feature>
<organism evidence="3">
    <name type="scientific">Anopheles coluzzii</name>
    <name type="common">African malaria mosquito</name>
    <dbReference type="NCBI Taxonomy" id="1518534"/>
    <lineage>
        <taxon>Eukaryota</taxon>
        <taxon>Metazoa</taxon>
        <taxon>Ecdysozoa</taxon>
        <taxon>Arthropoda</taxon>
        <taxon>Hexapoda</taxon>
        <taxon>Insecta</taxon>
        <taxon>Pterygota</taxon>
        <taxon>Neoptera</taxon>
        <taxon>Endopterygota</taxon>
        <taxon>Diptera</taxon>
        <taxon>Nematocera</taxon>
        <taxon>Culicoidea</taxon>
        <taxon>Culicidae</taxon>
        <taxon>Anophelinae</taxon>
        <taxon>Anopheles</taxon>
    </lineage>
</organism>
<sequence length="609" mass="65386">MVLESKKKKKIIEIDMTSTHCPPLLSAPDDADDADDDVRVAVSQTMTLALAEDSRPYRHSRHRSWHELCNAAAADGSHRAAAHRKSLEKRYDFGTSLLPPAPPGPPPPVPPVGGELKSLSNPSPPAGGPAGSAYSSNSKSSGRIVQAAPLLARCGRFAVVRTAHAGRQRSPRGHPPARAIIRRTLVQRVVQQRQLTGRHLILIVIIVIVVYASANPATLRCVEIEVILLRSHRVPHRGVVRAHLHLLPVGARSTLLAKPPILLAVRTGQAGATDHGAHSSAASSSCFVVASLFLLLRRAGRSLPRHGGSGTDTTTTTALRHTPHIIIQHHHHLLLLLRTAATTAAAYVLTRAMQTITTGITQPTAGPATATHHATDQIPLRVLVQLLVQPRTARIAHAAPQRPALVQRQVPVPLAILRPTIQAAVDVPAPEAALPLPTIVRFVALPVEAFALALVKVFPGGARIPARPLVHHALVVIGPPSATVPPVATVRVVIVPTAAATARRLPLAVPLPYSRRSYAGGKLFGSRFSYGGPYVLRSYAFRSNEREPRSPRSPGGPRTSSSSVGEDQVGPAWWSWYQCSSSKLSRLRDPTPLFMRRRCWPRSFTSSSS</sequence>
<evidence type="ECO:0000256" key="1">
    <source>
        <dbReference type="SAM" id="MobiDB-lite"/>
    </source>
</evidence>
<proteinExistence type="predicted"/>
<protein>
    <submittedName>
        <fullName evidence="3">Uncharacterized protein</fullName>
    </submittedName>
</protein>
<feature type="region of interest" description="Disordered" evidence="1">
    <location>
        <begin position="545"/>
        <end position="568"/>
    </location>
</feature>
<keyword evidence="2" id="KW-0472">Membrane</keyword>
<dbReference type="AlphaFoldDB" id="A0A8W7PZK6"/>
<dbReference type="EnsemblMetazoa" id="ACOM039560-RA">
    <property type="protein sequence ID" value="ACOM039560-PA.1"/>
    <property type="gene ID" value="ACOM039560"/>
</dbReference>
<evidence type="ECO:0000313" key="3">
    <source>
        <dbReference type="EnsemblMetazoa" id="ACOM039560-PA.1"/>
    </source>
</evidence>
<name>A0A8W7PZK6_ANOCL</name>
<keyword evidence="2" id="KW-0812">Transmembrane</keyword>
<reference evidence="3" key="1">
    <citation type="submission" date="2022-08" db="UniProtKB">
        <authorList>
            <consortium name="EnsemblMetazoa"/>
        </authorList>
    </citation>
    <scope>IDENTIFICATION</scope>
</reference>
<feature type="compositionally biased region" description="Pro residues" evidence="1">
    <location>
        <begin position="99"/>
        <end position="111"/>
    </location>
</feature>
<feature type="region of interest" description="Disordered" evidence="1">
    <location>
        <begin position="93"/>
        <end position="139"/>
    </location>
</feature>
<accession>A0A8W7PZK6</accession>
<dbReference type="Proteomes" id="UP000075882">
    <property type="component" value="Unassembled WGS sequence"/>
</dbReference>